<dbReference type="InterPro" id="IPR004307">
    <property type="entry name" value="TspO_MBR"/>
</dbReference>
<dbReference type="FunFam" id="1.20.1260.100:FF:000001">
    <property type="entry name" value="translocator protein 2"/>
    <property type="match status" value="1"/>
</dbReference>
<evidence type="ECO:0000256" key="4">
    <source>
        <dbReference type="ARBA" id="ARBA00022989"/>
    </source>
</evidence>
<dbReference type="GO" id="GO:0033013">
    <property type="term" value="P:tetrapyrrole metabolic process"/>
    <property type="evidence" value="ECO:0007669"/>
    <property type="project" value="UniProtKB-ARBA"/>
</dbReference>
<gene>
    <name evidence="6" type="ORF">CN611_00360</name>
</gene>
<organism evidence="6 7">
    <name type="scientific">Bacillus wiedmannii</name>
    <dbReference type="NCBI Taxonomy" id="1890302"/>
    <lineage>
        <taxon>Bacteria</taxon>
        <taxon>Bacillati</taxon>
        <taxon>Bacillota</taxon>
        <taxon>Bacilli</taxon>
        <taxon>Bacillales</taxon>
        <taxon>Bacillaceae</taxon>
        <taxon>Bacillus</taxon>
        <taxon>Bacillus cereus group</taxon>
    </lineage>
</organism>
<evidence type="ECO:0000313" key="7">
    <source>
        <dbReference type="Proteomes" id="UP000220621"/>
    </source>
</evidence>
<dbReference type="RefSeq" id="WP_088046698.1">
    <property type="nucleotide sequence ID" value="NZ_CP015257.1"/>
</dbReference>
<evidence type="ECO:0000256" key="3">
    <source>
        <dbReference type="ARBA" id="ARBA00022692"/>
    </source>
</evidence>
<sequence length="151" mass="17934">MKKSSIMIFLLTYGLFYLSSILFPIDRVWYDALQKPPWTPSGMIIGIVWFFLYGLIALSITIIYNRYGLHQKLYWFLFLLNYICNQAFSYFQFSQKNLFLATIDCFLITITTLLLIVFSLKLSKISTYLFIPYFLWSAFATYLSWTIFSMN</sequence>
<dbReference type="EMBL" id="NUDL01000002">
    <property type="protein sequence ID" value="PEM60105.1"/>
    <property type="molecule type" value="Genomic_DNA"/>
</dbReference>
<dbReference type="PANTHER" id="PTHR10057:SF0">
    <property type="entry name" value="TRANSLOCATOR PROTEIN"/>
    <property type="match status" value="1"/>
</dbReference>
<evidence type="ECO:0000313" key="6">
    <source>
        <dbReference type="EMBL" id="PEM60105.1"/>
    </source>
</evidence>
<comment type="caution">
    <text evidence="6">The sequence shown here is derived from an EMBL/GenBank/DDBJ whole genome shotgun (WGS) entry which is preliminary data.</text>
</comment>
<comment type="similarity">
    <text evidence="2">Belongs to the TspO/BZRP family.</text>
</comment>
<keyword evidence="5" id="KW-0472">Membrane</keyword>
<evidence type="ECO:0000256" key="5">
    <source>
        <dbReference type="ARBA" id="ARBA00023136"/>
    </source>
</evidence>
<dbReference type="PIRSF" id="PIRSF005859">
    <property type="entry name" value="PBR"/>
    <property type="match status" value="1"/>
</dbReference>
<dbReference type="Proteomes" id="UP000220621">
    <property type="component" value="Unassembled WGS sequence"/>
</dbReference>
<protein>
    <submittedName>
        <fullName evidence="6">Tryptophan-rich sensory protein</fullName>
    </submittedName>
</protein>
<reference evidence="6 7" key="1">
    <citation type="submission" date="2017-09" db="EMBL/GenBank/DDBJ databases">
        <title>Large-scale bioinformatics analysis of Bacillus genomes uncovers conserved roles of natural products in bacterial physiology.</title>
        <authorList>
            <consortium name="Agbiome Team Llc"/>
            <person name="Bleich R.M."/>
            <person name="Grubbs K.J."/>
            <person name="Santa Maria K.C."/>
            <person name="Allen S.E."/>
            <person name="Farag S."/>
            <person name="Shank E.A."/>
            <person name="Bowers A."/>
        </authorList>
    </citation>
    <scope>NUCLEOTIDE SEQUENCE [LARGE SCALE GENOMIC DNA]</scope>
    <source>
        <strain evidence="6 7">AFS010764</strain>
    </source>
</reference>
<comment type="subcellular location">
    <subcellularLocation>
        <location evidence="1">Membrane</location>
        <topology evidence="1">Multi-pass membrane protein</topology>
    </subcellularLocation>
</comment>
<dbReference type="InterPro" id="IPR038330">
    <property type="entry name" value="TspO/MBR-related_sf"/>
</dbReference>
<dbReference type="CDD" id="cd15904">
    <property type="entry name" value="TSPO_MBR"/>
    <property type="match status" value="1"/>
</dbReference>
<evidence type="ECO:0000256" key="1">
    <source>
        <dbReference type="ARBA" id="ARBA00004141"/>
    </source>
</evidence>
<dbReference type="AlphaFoldDB" id="A0A2A8BWZ4"/>
<name>A0A2A8BWZ4_9BACI</name>
<proteinExistence type="inferred from homology"/>
<dbReference type="Pfam" id="PF03073">
    <property type="entry name" value="TspO_MBR"/>
    <property type="match status" value="1"/>
</dbReference>
<evidence type="ECO:0000256" key="2">
    <source>
        <dbReference type="ARBA" id="ARBA00007524"/>
    </source>
</evidence>
<keyword evidence="3" id="KW-0812">Transmembrane</keyword>
<keyword evidence="4" id="KW-1133">Transmembrane helix</keyword>
<dbReference type="GO" id="GO:0016020">
    <property type="term" value="C:membrane"/>
    <property type="evidence" value="ECO:0007669"/>
    <property type="project" value="UniProtKB-SubCell"/>
</dbReference>
<dbReference type="Gene3D" id="1.20.1260.100">
    <property type="entry name" value="TspO/MBR protein"/>
    <property type="match status" value="1"/>
</dbReference>
<dbReference type="PANTHER" id="PTHR10057">
    <property type="entry name" value="PERIPHERAL-TYPE BENZODIAZEPINE RECEPTOR"/>
    <property type="match status" value="1"/>
</dbReference>
<accession>A0A2A8BWZ4</accession>